<evidence type="ECO:0000256" key="4">
    <source>
        <dbReference type="ARBA" id="ARBA00022606"/>
    </source>
</evidence>
<keyword evidence="8" id="KW-0157">Chromophore</keyword>
<keyword evidence="13" id="KW-1185">Reference proteome</keyword>
<evidence type="ECO:0000256" key="10">
    <source>
        <dbReference type="ARBA" id="ARBA00023170"/>
    </source>
</evidence>
<dbReference type="AlphaFoldDB" id="A0A7H8RG79"/>
<feature type="transmembrane region" description="Helical" evidence="11">
    <location>
        <begin position="251"/>
        <end position="270"/>
    </location>
</feature>
<dbReference type="PRINTS" id="PR00251">
    <property type="entry name" value="BACTRLOPSIN"/>
</dbReference>
<keyword evidence="7 11" id="KW-1133">Transmembrane helix</keyword>
<dbReference type="Gene3D" id="1.20.1070.10">
    <property type="entry name" value="Rhodopsin 7-helix transmembrane proteins"/>
    <property type="match status" value="1"/>
</dbReference>
<dbReference type="InterPro" id="IPR001425">
    <property type="entry name" value="Arc/bac/fun_rhodopsins"/>
</dbReference>
<evidence type="ECO:0008006" key="14">
    <source>
        <dbReference type="Google" id="ProtNLM"/>
    </source>
</evidence>
<comment type="subcellular location">
    <subcellularLocation>
        <location evidence="1">Membrane</location>
        <topology evidence="1">Multi-pass membrane protein</topology>
    </subcellularLocation>
</comment>
<dbReference type="GO" id="GO:0009881">
    <property type="term" value="F:photoreceptor activity"/>
    <property type="evidence" value="ECO:0007669"/>
    <property type="project" value="UniProtKB-KW"/>
</dbReference>
<dbReference type="Pfam" id="PF01036">
    <property type="entry name" value="Bac_rhodopsin"/>
    <property type="match status" value="1"/>
</dbReference>
<proteinExistence type="inferred from homology"/>
<keyword evidence="4" id="KW-0716">Sensory transduction</keyword>
<dbReference type="EMBL" id="CP055903">
    <property type="protein sequence ID" value="QKX64555.1"/>
    <property type="molecule type" value="Genomic_DNA"/>
</dbReference>
<evidence type="ECO:0000256" key="11">
    <source>
        <dbReference type="SAM" id="Phobius"/>
    </source>
</evidence>
<evidence type="ECO:0000256" key="7">
    <source>
        <dbReference type="ARBA" id="ARBA00022989"/>
    </source>
</evidence>
<keyword evidence="3" id="KW-0600">Photoreceptor protein</keyword>
<feature type="transmembrane region" description="Helical" evidence="11">
    <location>
        <begin position="76"/>
        <end position="95"/>
    </location>
</feature>
<feature type="transmembrane region" description="Helical" evidence="11">
    <location>
        <begin position="131"/>
        <end position="149"/>
    </location>
</feature>
<dbReference type="Proteomes" id="UP000509510">
    <property type="component" value="Chromosome VI"/>
</dbReference>
<evidence type="ECO:0000256" key="5">
    <source>
        <dbReference type="ARBA" id="ARBA00022692"/>
    </source>
</evidence>
<dbReference type="OrthoDB" id="10261467at2759"/>
<evidence type="ECO:0000256" key="8">
    <source>
        <dbReference type="ARBA" id="ARBA00022991"/>
    </source>
</evidence>
<dbReference type="SMART" id="SM01021">
    <property type="entry name" value="Bac_rhodopsin"/>
    <property type="match status" value="1"/>
</dbReference>
<sequence>MEALKKHTTFSTLPPLPVPTSSSVGPVPTVIPGDWPVLQEIHQTGKRTLWVVVVLMAISSLAFYVLAARARVQNRLFHTITALIATISFLAYLAMATGDGVVYKHSIAHQPHKHVPDTHQEVLRQIFWVRYVNWLLTTPLLLFNIALLGNMNGANLSVAVAADLVMFVAGLAASFARHEQRWVWFTIVCIAFLTVGYQIGVNGSRSVLRRSQEHRALFGSYVGATLAVFLLYPIILAASPLAHRISVDAEVVTWAIHDILIQGIFGYWLLIGHDKREAGQLVVEGFWSHGVSQEGGIRVGENEGA</sequence>
<evidence type="ECO:0000256" key="2">
    <source>
        <dbReference type="ARBA" id="ARBA00008130"/>
    </source>
</evidence>
<evidence type="ECO:0000256" key="3">
    <source>
        <dbReference type="ARBA" id="ARBA00022543"/>
    </source>
</evidence>
<dbReference type="CDD" id="cd15028">
    <property type="entry name" value="7tm_Opsin-1_euk"/>
    <property type="match status" value="1"/>
</dbReference>
<feature type="transmembrane region" description="Helical" evidence="11">
    <location>
        <begin position="48"/>
        <end position="67"/>
    </location>
</feature>
<organism evidence="12 13">
    <name type="scientific">Talaromyces rugulosus</name>
    <name type="common">Penicillium rugulosum</name>
    <dbReference type="NCBI Taxonomy" id="121627"/>
    <lineage>
        <taxon>Eukaryota</taxon>
        <taxon>Fungi</taxon>
        <taxon>Dikarya</taxon>
        <taxon>Ascomycota</taxon>
        <taxon>Pezizomycotina</taxon>
        <taxon>Eurotiomycetes</taxon>
        <taxon>Eurotiomycetidae</taxon>
        <taxon>Eurotiales</taxon>
        <taxon>Trichocomaceae</taxon>
        <taxon>Talaromyces</taxon>
        <taxon>Talaromyces sect. Islandici</taxon>
    </lineage>
</organism>
<evidence type="ECO:0000313" key="13">
    <source>
        <dbReference type="Proteomes" id="UP000509510"/>
    </source>
</evidence>
<evidence type="ECO:0000313" key="12">
    <source>
        <dbReference type="EMBL" id="QKX64555.1"/>
    </source>
</evidence>
<dbReference type="GeneID" id="55999207"/>
<evidence type="ECO:0000256" key="6">
    <source>
        <dbReference type="ARBA" id="ARBA00022925"/>
    </source>
</evidence>
<feature type="transmembrane region" description="Helical" evidence="11">
    <location>
        <begin position="182"/>
        <end position="204"/>
    </location>
</feature>
<evidence type="ECO:0000256" key="1">
    <source>
        <dbReference type="ARBA" id="ARBA00004141"/>
    </source>
</evidence>
<dbReference type="GO" id="GO:0005783">
    <property type="term" value="C:endoplasmic reticulum"/>
    <property type="evidence" value="ECO:0007669"/>
    <property type="project" value="TreeGrafter"/>
</dbReference>
<evidence type="ECO:0000256" key="9">
    <source>
        <dbReference type="ARBA" id="ARBA00023136"/>
    </source>
</evidence>
<dbReference type="PANTHER" id="PTHR28286">
    <property type="match status" value="1"/>
</dbReference>
<dbReference type="KEGG" id="trg:TRUGW13939_11730"/>
<dbReference type="SUPFAM" id="SSF81321">
    <property type="entry name" value="Family A G protein-coupled receptor-like"/>
    <property type="match status" value="1"/>
</dbReference>
<dbReference type="GO" id="GO:0007602">
    <property type="term" value="P:phototransduction"/>
    <property type="evidence" value="ECO:0007669"/>
    <property type="project" value="UniProtKB-KW"/>
</dbReference>
<gene>
    <name evidence="12" type="ORF">TRUGW13939_11730</name>
</gene>
<keyword evidence="10" id="KW-0675">Receptor</keyword>
<keyword evidence="6" id="KW-0681">Retinal protein</keyword>
<feature type="transmembrane region" description="Helical" evidence="11">
    <location>
        <begin position="156"/>
        <end position="176"/>
    </location>
</feature>
<keyword evidence="9 11" id="KW-0472">Membrane</keyword>
<dbReference type="GO" id="GO:0005886">
    <property type="term" value="C:plasma membrane"/>
    <property type="evidence" value="ECO:0007669"/>
    <property type="project" value="TreeGrafter"/>
</dbReference>
<name>A0A7H8RG79_TALRU</name>
<feature type="transmembrane region" description="Helical" evidence="11">
    <location>
        <begin position="216"/>
        <end position="239"/>
    </location>
</feature>
<dbReference type="RefSeq" id="XP_035350728.1">
    <property type="nucleotide sequence ID" value="XM_035494835.1"/>
</dbReference>
<comment type="similarity">
    <text evidence="2">Belongs to the archaeal/bacterial/fungal opsin family.</text>
</comment>
<dbReference type="PANTHER" id="PTHR28286:SF2">
    <property type="entry name" value="BACTERIORHODOPSIN _OPSIN, NOPA (EUROFUNG)"/>
    <property type="match status" value="1"/>
</dbReference>
<dbReference type="FunFam" id="1.20.1070.10:FF:000160">
    <property type="entry name" value="Related to Opsin-1"/>
    <property type="match status" value="1"/>
</dbReference>
<reference evidence="13" key="1">
    <citation type="submission" date="2020-06" db="EMBL/GenBank/DDBJ databases">
        <title>A chromosome-scale genome assembly of Talaromyces rugulosus W13939.</title>
        <authorList>
            <person name="Wang B."/>
            <person name="Guo L."/>
            <person name="Ye K."/>
            <person name="Wang L."/>
        </authorList>
    </citation>
    <scope>NUCLEOTIDE SEQUENCE [LARGE SCALE GENOMIC DNA]</scope>
    <source>
        <strain evidence="13">W13939</strain>
    </source>
</reference>
<accession>A0A7H8RG79</accession>
<keyword evidence="5 11" id="KW-0812">Transmembrane</keyword>
<protein>
    <recommendedName>
        <fullName evidence="14">Opsin</fullName>
    </recommendedName>
</protein>